<feature type="compositionally biased region" description="Polar residues" evidence="1">
    <location>
        <begin position="246"/>
        <end position="255"/>
    </location>
</feature>
<evidence type="ECO:0000313" key="3">
    <source>
        <dbReference type="Proteomes" id="UP000642748"/>
    </source>
</evidence>
<sequence length="255" mass="27036">MPRRRLIAAAATGVLALAALTGCRFETGADAAYVGDTRFSNHQIDTLVAQLKKDGAKIQDSDQAQVRRQIVANEVFIEVAKRFSKEKGYPAPTENIDTLAQSAAQGIGLPINDAYVQLVATAEAYRELLTEKASEGTVTDADYRDAFNLLVSQQAAGPSDFAEVKQALQSQFASDLAKAVTVRNELTDAMKRYNVSLNPRYQPAGITLATVPTQSGDNLPVAQLTIGGSKGGAPVLDLTPTVAPTDDQSASNPAQ</sequence>
<comment type="caution">
    <text evidence="2">The sequence shown here is derived from an EMBL/GenBank/DDBJ whole genome shotgun (WGS) entry which is preliminary data.</text>
</comment>
<organism evidence="2 3">
    <name type="scientific">Rugosimonospora africana</name>
    <dbReference type="NCBI Taxonomy" id="556532"/>
    <lineage>
        <taxon>Bacteria</taxon>
        <taxon>Bacillati</taxon>
        <taxon>Actinomycetota</taxon>
        <taxon>Actinomycetes</taxon>
        <taxon>Micromonosporales</taxon>
        <taxon>Micromonosporaceae</taxon>
        <taxon>Rugosimonospora</taxon>
    </lineage>
</organism>
<proteinExistence type="predicted"/>
<dbReference type="EMBL" id="BONZ01000003">
    <property type="protein sequence ID" value="GIH12116.1"/>
    <property type="molecule type" value="Genomic_DNA"/>
</dbReference>
<protein>
    <recommendedName>
        <fullName evidence="4">Lipoprotein</fullName>
    </recommendedName>
</protein>
<name>A0A8J3VN72_9ACTN</name>
<dbReference type="PROSITE" id="PS51257">
    <property type="entry name" value="PROKAR_LIPOPROTEIN"/>
    <property type="match status" value="1"/>
</dbReference>
<reference evidence="2" key="1">
    <citation type="submission" date="2021-01" db="EMBL/GenBank/DDBJ databases">
        <title>Whole genome shotgun sequence of Rugosimonospora africana NBRC 104875.</title>
        <authorList>
            <person name="Komaki H."/>
            <person name="Tamura T."/>
        </authorList>
    </citation>
    <scope>NUCLEOTIDE SEQUENCE</scope>
    <source>
        <strain evidence="2">NBRC 104875</strain>
    </source>
</reference>
<dbReference type="AlphaFoldDB" id="A0A8J3VN72"/>
<evidence type="ECO:0000313" key="2">
    <source>
        <dbReference type="EMBL" id="GIH12116.1"/>
    </source>
</evidence>
<accession>A0A8J3VN72</accession>
<dbReference type="RefSeq" id="WP_203915833.1">
    <property type="nucleotide sequence ID" value="NZ_BONZ01000003.1"/>
</dbReference>
<evidence type="ECO:0008006" key="4">
    <source>
        <dbReference type="Google" id="ProtNLM"/>
    </source>
</evidence>
<dbReference type="Proteomes" id="UP000642748">
    <property type="component" value="Unassembled WGS sequence"/>
</dbReference>
<keyword evidence="3" id="KW-1185">Reference proteome</keyword>
<gene>
    <name evidence="2" type="ORF">Raf01_02880</name>
</gene>
<feature type="region of interest" description="Disordered" evidence="1">
    <location>
        <begin position="230"/>
        <end position="255"/>
    </location>
</feature>
<evidence type="ECO:0000256" key="1">
    <source>
        <dbReference type="SAM" id="MobiDB-lite"/>
    </source>
</evidence>